<dbReference type="STRING" id="6832.A0A553PMB8"/>
<dbReference type="Pfam" id="PF00023">
    <property type="entry name" value="Ank"/>
    <property type="match status" value="1"/>
</dbReference>
<dbReference type="SMART" id="SM00248">
    <property type="entry name" value="ANK"/>
    <property type="match status" value="3"/>
</dbReference>
<keyword evidence="6" id="KW-1185">Reference proteome</keyword>
<dbReference type="Pfam" id="PF12796">
    <property type="entry name" value="Ank_2"/>
    <property type="match status" value="1"/>
</dbReference>
<dbReference type="PANTHER" id="PTHR46680">
    <property type="entry name" value="NF-KAPPA-B INHIBITOR ALPHA"/>
    <property type="match status" value="1"/>
</dbReference>
<dbReference type="InterPro" id="IPR051070">
    <property type="entry name" value="NF-kappa-B_inhibitor"/>
</dbReference>
<gene>
    <name evidence="5" type="ORF">TCAL_06752</name>
</gene>
<proteinExistence type="predicted"/>
<evidence type="ECO:0000313" key="6">
    <source>
        <dbReference type="Proteomes" id="UP000318571"/>
    </source>
</evidence>
<dbReference type="AlphaFoldDB" id="A0A553PMB8"/>
<keyword evidence="2 3" id="KW-0040">ANK repeat</keyword>
<dbReference type="InterPro" id="IPR002110">
    <property type="entry name" value="Ankyrin_rpt"/>
</dbReference>
<dbReference type="Proteomes" id="UP000318571">
    <property type="component" value="Chromosome 11"/>
</dbReference>
<dbReference type="InterPro" id="IPR036770">
    <property type="entry name" value="Ankyrin_rpt-contain_sf"/>
</dbReference>
<name>A0A553PMB8_TIGCA</name>
<feature type="compositionally biased region" description="Basic and acidic residues" evidence="4">
    <location>
        <begin position="49"/>
        <end position="66"/>
    </location>
</feature>
<feature type="compositionally biased region" description="Polar residues" evidence="4">
    <location>
        <begin position="87"/>
        <end position="99"/>
    </location>
</feature>
<feature type="repeat" description="ANK" evidence="3">
    <location>
        <begin position="489"/>
        <end position="521"/>
    </location>
</feature>
<dbReference type="GO" id="GO:0071356">
    <property type="term" value="P:cellular response to tumor necrosis factor"/>
    <property type="evidence" value="ECO:0007669"/>
    <property type="project" value="TreeGrafter"/>
</dbReference>
<dbReference type="GO" id="GO:0051059">
    <property type="term" value="F:NF-kappaB binding"/>
    <property type="evidence" value="ECO:0007669"/>
    <property type="project" value="TreeGrafter"/>
</dbReference>
<evidence type="ECO:0000256" key="3">
    <source>
        <dbReference type="PROSITE-ProRule" id="PRU00023"/>
    </source>
</evidence>
<feature type="region of interest" description="Disordered" evidence="4">
    <location>
        <begin position="142"/>
        <end position="180"/>
    </location>
</feature>
<dbReference type="PROSITE" id="PS50297">
    <property type="entry name" value="ANK_REP_REGION"/>
    <property type="match status" value="2"/>
</dbReference>
<dbReference type="PROSITE" id="PS50088">
    <property type="entry name" value="ANK_REPEAT"/>
    <property type="match status" value="2"/>
</dbReference>
<sequence length="554" mass="60960">MNDLHLSTMTDTEDSDNNSINGIDKGEERSSGSSSMELRKYRKLTAKKRILEKLKLQSSKDGKPDPLSEEPAPKVSRTDEEDMCNRETLSQTRARTDSATPLIPKKETDDIKTDENRDIVDISESNTMTLEQFTDIVLASEGLSSVKKEPKSPKPVKPMTPKPVVLSPRQPPGFSHQHQGNIHKNVLSSSVVVSVKPRIHPTPPSPSKVGLPPNKPVNISRMVEEWISKMPSPSDGHSVAKSDCALNLSTKSGITSKTTQVYLRPIPTPPKISKPNGHVAHMSTAGSPKHLSGSISGDKHRSSPSQHKAHAQYSPNQSPKLVVKPPTLSPPRLEIKKVERDNLPNSPMKKVGRASPFENNVHLDSIKTRALRDVQLAHTKDVHGNYPIHMSVLMRKPDLVRRYCCILQVLESSMDLLNEDQLTPLHLAIQDNSVEIVDILLAFGADPGVQDRRGNTSFHTAIANKSLDILKLLMKHLRSKDCLNRLNEFGITPLHIATINGDTSSAAILTKYGANPSIPDAIQGLTPLAMAKQDKLEHIIDSIPKKTTVEIPSR</sequence>
<feature type="compositionally biased region" description="Basic and acidic residues" evidence="4">
    <location>
        <begin position="104"/>
        <end position="117"/>
    </location>
</feature>
<feature type="repeat" description="ANK" evidence="3">
    <location>
        <begin position="420"/>
        <end position="452"/>
    </location>
</feature>
<dbReference type="Gene3D" id="1.25.40.20">
    <property type="entry name" value="Ankyrin repeat-containing domain"/>
    <property type="match status" value="1"/>
</dbReference>
<dbReference type="EMBL" id="VCGU01000003">
    <property type="protein sequence ID" value="TRY78831.1"/>
    <property type="molecule type" value="Genomic_DNA"/>
</dbReference>
<evidence type="ECO:0000256" key="1">
    <source>
        <dbReference type="ARBA" id="ARBA00022737"/>
    </source>
</evidence>
<comment type="caution">
    <text evidence="5">The sequence shown here is derived from an EMBL/GenBank/DDBJ whole genome shotgun (WGS) entry which is preliminary data.</text>
</comment>
<evidence type="ECO:0000256" key="4">
    <source>
        <dbReference type="SAM" id="MobiDB-lite"/>
    </source>
</evidence>
<dbReference type="GO" id="GO:0005829">
    <property type="term" value="C:cytosol"/>
    <property type="evidence" value="ECO:0007669"/>
    <property type="project" value="TreeGrafter"/>
</dbReference>
<reference evidence="5 6" key="1">
    <citation type="journal article" date="2018" name="Nat. Ecol. Evol.">
        <title>Genomic signatures of mitonuclear coevolution across populations of Tigriopus californicus.</title>
        <authorList>
            <person name="Barreto F.S."/>
            <person name="Watson E.T."/>
            <person name="Lima T.G."/>
            <person name="Willett C.S."/>
            <person name="Edmands S."/>
            <person name="Li W."/>
            <person name="Burton R.S."/>
        </authorList>
    </citation>
    <scope>NUCLEOTIDE SEQUENCE [LARGE SCALE GENOMIC DNA]</scope>
    <source>
        <strain evidence="5 6">San Diego</strain>
    </source>
</reference>
<protein>
    <submittedName>
        <fullName evidence="5">Uncharacterized protein</fullName>
    </submittedName>
</protein>
<dbReference type="PANTHER" id="PTHR46680:SF3">
    <property type="entry name" value="NF-KAPPA-B INHIBITOR CACTUS"/>
    <property type="match status" value="1"/>
</dbReference>
<organism evidence="5 6">
    <name type="scientific">Tigriopus californicus</name>
    <name type="common">Marine copepod</name>
    <dbReference type="NCBI Taxonomy" id="6832"/>
    <lineage>
        <taxon>Eukaryota</taxon>
        <taxon>Metazoa</taxon>
        <taxon>Ecdysozoa</taxon>
        <taxon>Arthropoda</taxon>
        <taxon>Crustacea</taxon>
        <taxon>Multicrustacea</taxon>
        <taxon>Hexanauplia</taxon>
        <taxon>Copepoda</taxon>
        <taxon>Harpacticoida</taxon>
        <taxon>Harpacticidae</taxon>
        <taxon>Tigriopus</taxon>
    </lineage>
</organism>
<feature type="region of interest" description="Disordered" evidence="4">
    <location>
        <begin position="268"/>
        <end position="328"/>
    </location>
</feature>
<evidence type="ECO:0000313" key="5">
    <source>
        <dbReference type="EMBL" id="TRY78831.1"/>
    </source>
</evidence>
<keyword evidence="1" id="KW-0677">Repeat</keyword>
<accession>A0A553PMB8</accession>
<feature type="compositionally biased region" description="Polar residues" evidence="4">
    <location>
        <begin position="1"/>
        <end position="10"/>
    </location>
</feature>
<dbReference type="SUPFAM" id="SSF48403">
    <property type="entry name" value="Ankyrin repeat"/>
    <property type="match status" value="1"/>
</dbReference>
<evidence type="ECO:0000256" key="2">
    <source>
        <dbReference type="ARBA" id="ARBA00023043"/>
    </source>
</evidence>
<dbReference type="OMA" id="HMSVLMR"/>
<feature type="region of interest" description="Disordered" evidence="4">
    <location>
        <begin position="1"/>
        <end position="117"/>
    </location>
</feature>